<organism evidence="12 13">
    <name type="scientific">Fervidicola ferrireducens</name>
    <dbReference type="NCBI Taxonomy" id="520764"/>
    <lineage>
        <taxon>Bacteria</taxon>
        <taxon>Bacillati</taxon>
        <taxon>Bacillota</taxon>
        <taxon>Clostridia</taxon>
        <taxon>Thermosediminibacterales</taxon>
        <taxon>Thermosediminibacteraceae</taxon>
        <taxon>Fervidicola</taxon>
    </lineage>
</organism>
<dbReference type="InterPro" id="IPR018509">
    <property type="entry name" value="DHquinase_II_CS"/>
</dbReference>
<gene>
    <name evidence="8 12" type="primary">aroQ</name>
    <name evidence="12" type="ORF">AN618_08730</name>
</gene>
<dbReference type="GO" id="GO:0003855">
    <property type="term" value="F:3-dehydroquinate dehydratase activity"/>
    <property type="evidence" value="ECO:0007669"/>
    <property type="project" value="UniProtKB-UniRule"/>
</dbReference>
<dbReference type="PIRSF" id="PIRSF001399">
    <property type="entry name" value="DHquinase_II"/>
    <property type="match status" value="1"/>
</dbReference>
<dbReference type="NCBIfam" id="NF003805">
    <property type="entry name" value="PRK05395.1-2"/>
    <property type="match status" value="1"/>
</dbReference>
<dbReference type="GO" id="GO:0009073">
    <property type="term" value="P:aromatic amino acid family biosynthetic process"/>
    <property type="evidence" value="ECO:0007669"/>
    <property type="project" value="UniProtKB-KW"/>
</dbReference>
<dbReference type="OrthoDB" id="9790793at2"/>
<dbReference type="GO" id="GO:0008652">
    <property type="term" value="P:amino acid biosynthetic process"/>
    <property type="evidence" value="ECO:0007669"/>
    <property type="project" value="UniProtKB-KW"/>
</dbReference>
<dbReference type="InParanoid" id="A0A140LBD6"/>
<feature type="binding site" evidence="8 10">
    <location>
        <begin position="100"/>
        <end position="101"/>
    </location>
    <ligand>
        <name>substrate</name>
    </ligand>
</feature>
<reference evidence="12 13" key="1">
    <citation type="submission" date="2015-12" db="EMBL/GenBank/DDBJ databases">
        <title>Draft genome sequnece of Fervidicola ferrireducens strain Y170.</title>
        <authorList>
            <person name="Patel B.K."/>
        </authorList>
    </citation>
    <scope>NUCLEOTIDE SEQUENCE [LARGE SCALE GENOMIC DNA]</scope>
    <source>
        <strain evidence="12 13">Y170</strain>
    </source>
</reference>
<dbReference type="AlphaFoldDB" id="A0A140LBD6"/>
<comment type="pathway">
    <text evidence="2 8">Metabolic intermediate biosynthesis; chorismate biosynthesis; chorismate from D-erythrose 4-phosphate and phosphoenolpyruvate: step 3/7.</text>
</comment>
<dbReference type="PROSITE" id="PS01029">
    <property type="entry name" value="DEHYDROQUINASE_II"/>
    <property type="match status" value="1"/>
</dbReference>
<dbReference type="EC" id="4.2.1.10" evidence="5 8"/>
<evidence type="ECO:0000256" key="6">
    <source>
        <dbReference type="ARBA" id="ARBA00023141"/>
    </source>
</evidence>
<comment type="similarity">
    <text evidence="3 8">Belongs to the type-II 3-dehydroquinase family.</text>
</comment>
<dbReference type="HAMAP" id="MF_00169">
    <property type="entry name" value="AroQ"/>
    <property type="match status" value="1"/>
</dbReference>
<comment type="catalytic activity">
    <reaction evidence="1 8">
        <text>3-dehydroquinate = 3-dehydroshikimate + H2O</text>
        <dbReference type="Rhea" id="RHEA:21096"/>
        <dbReference type="ChEBI" id="CHEBI:15377"/>
        <dbReference type="ChEBI" id="CHEBI:16630"/>
        <dbReference type="ChEBI" id="CHEBI:32364"/>
        <dbReference type="EC" id="4.2.1.10"/>
    </reaction>
</comment>
<name>A0A140LBD6_9FIRM</name>
<dbReference type="Proteomes" id="UP000070427">
    <property type="component" value="Unassembled WGS sequence"/>
</dbReference>
<dbReference type="EMBL" id="LOED01000007">
    <property type="protein sequence ID" value="KXG77861.1"/>
    <property type="molecule type" value="Genomic_DNA"/>
</dbReference>
<proteinExistence type="inferred from homology"/>
<evidence type="ECO:0000256" key="3">
    <source>
        <dbReference type="ARBA" id="ARBA00011037"/>
    </source>
</evidence>
<dbReference type="NCBIfam" id="NF003806">
    <property type="entry name" value="PRK05395.1-3"/>
    <property type="match status" value="1"/>
</dbReference>
<protein>
    <recommendedName>
        <fullName evidence="5 8">3-dehydroquinate dehydratase</fullName>
        <shortName evidence="8">3-dehydroquinase</shortName>
        <ecNumber evidence="5 8">4.2.1.10</ecNumber>
    </recommendedName>
    <alternativeName>
        <fullName evidence="8">Type II DHQase</fullName>
    </alternativeName>
</protein>
<dbReference type="Pfam" id="PF01220">
    <property type="entry name" value="DHquinase_II"/>
    <property type="match status" value="1"/>
</dbReference>
<evidence type="ECO:0000256" key="11">
    <source>
        <dbReference type="PIRSR" id="PIRSR001399-3"/>
    </source>
</evidence>
<evidence type="ECO:0000256" key="2">
    <source>
        <dbReference type="ARBA" id="ARBA00004902"/>
    </source>
</evidence>
<evidence type="ECO:0000256" key="5">
    <source>
        <dbReference type="ARBA" id="ARBA00012060"/>
    </source>
</evidence>
<comment type="subunit">
    <text evidence="4 8">Homododecamer.</text>
</comment>
<dbReference type="GO" id="GO:0009423">
    <property type="term" value="P:chorismate biosynthetic process"/>
    <property type="evidence" value="ECO:0007669"/>
    <property type="project" value="UniProtKB-UniRule"/>
</dbReference>
<dbReference type="PANTHER" id="PTHR21272">
    <property type="entry name" value="CATABOLIC 3-DEHYDROQUINASE"/>
    <property type="match status" value="1"/>
</dbReference>
<evidence type="ECO:0000256" key="4">
    <source>
        <dbReference type="ARBA" id="ARBA00011193"/>
    </source>
</evidence>
<dbReference type="SUPFAM" id="SSF52304">
    <property type="entry name" value="Type II 3-dehydroquinate dehydratase"/>
    <property type="match status" value="1"/>
</dbReference>
<comment type="caution">
    <text evidence="12">The sequence shown here is derived from an EMBL/GenBank/DDBJ whole genome shotgun (WGS) entry which is preliminary data.</text>
</comment>
<feature type="active site" description="Proton donor" evidence="8 9">
    <location>
        <position position="99"/>
    </location>
</feature>
<feature type="site" description="Transition state stabilizer" evidence="8 11">
    <location>
        <position position="17"/>
    </location>
</feature>
<feature type="binding site" evidence="8 10">
    <location>
        <position position="86"/>
    </location>
    <ligand>
        <name>substrate</name>
    </ligand>
</feature>
<evidence type="ECO:0000256" key="1">
    <source>
        <dbReference type="ARBA" id="ARBA00001864"/>
    </source>
</evidence>
<dbReference type="RefSeq" id="WP_066352504.1">
    <property type="nucleotide sequence ID" value="NZ_LOED01000007.1"/>
</dbReference>
<accession>A0A140LBD6</accession>
<keyword evidence="8" id="KW-0028">Amino-acid biosynthesis</keyword>
<keyword evidence="6 8" id="KW-0057">Aromatic amino acid biosynthesis</keyword>
<dbReference type="NCBIfam" id="TIGR01088">
    <property type="entry name" value="aroQ"/>
    <property type="match status" value="1"/>
</dbReference>
<feature type="binding site" evidence="8 10">
    <location>
        <position position="73"/>
    </location>
    <ligand>
        <name>substrate</name>
    </ligand>
</feature>
<feature type="binding site" evidence="8 10">
    <location>
        <position position="79"/>
    </location>
    <ligand>
        <name>substrate</name>
    </ligand>
</feature>
<dbReference type="UniPathway" id="UPA00053">
    <property type="reaction ID" value="UER00086"/>
</dbReference>
<dbReference type="CDD" id="cd00466">
    <property type="entry name" value="DHQase_II"/>
    <property type="match status" value="1"/>
</dbReference>
<keyword evidence="13" id="KW-1185">Reference proteome</keyword>
<evidence type="ECO:0000313" key="13">
    <source>
        <dbReference type="Proteomes" id="UP000070427"/>
    </source>
</evidence>
<dbReference type="InterPro" id="IPR001874">
    <property type="entry name" value="DHquinase_II"/>
</dbReference>
<dbReference type="Gene3D" id="3.40.50.9100">
    <property type="entry name" value="Dehydroquinase, class II"/>
    <property type="match status" value="1"/>
</dbReference>
<evidence type="ECO:0000256" key="8">
    <source>
        <dbReference type="HAMAP-Rule" id="MF_00169"/>
    </source>
</evidence>
<evidence type="ECO:0000256" key="10">
    <source>
        <dbReference type="PIRSR" id="PIRSR001399-2"/>
    </source>
</evidence>
<dbReference type="InterPro" id="IPR036441">
    <property type="entry name" value="DHquinase_II_sf"/>
</dbReference>
<evidence type="ECO:0000256" key="7">
    <source>
        <dbReference type="ARBA" id="ARBA00023239"/>
    </source>
</evidence>
<dbReference type="PANTHER" id="PTHR21272:SF3">
    <property type="entry name" value="CATABOLIC 3-DEHYDROQUINASE"/>
    <property type="match status" value="1"/>
</dbReference>
<sequence length="147" mass="16364">MRILVIHGPNLNLLGSRETHIYGDMTLDEINRLIVERAAQQNATVKIVQHSSEGEIIDEIHRAKNWAEGIVINAGAYTHYSIAIRDALCAVSLPTVEVHISNTFNREKFRHKSVISPVVDGVIAGLGYRGYLYAIDYLVELNKIKAG</sequence>
<dbReference type="NCBIfam" id="NF003807">
    <property type="entry name" value="PRK05395.1-4"/>
    <property type="match status" value="1"/>
</dbReference>
<dbReference type="FunCoup" id="A0A140LBD6">
    <property type="interactions" value="176"/>
</dbReference>
<evidence type="ECO:0000313" key="12">
    <source>
        <dbReference type="EMBL" id="KXG77861.1"/>
    </source>
</evidence>
<dbReference type="PATRIC" id="fig|520764.3.peg.907"/>
<comment type="function">
    <text evidence="8">Catalyzes a trans-dehydration via an enolate intermediate.</text>
</comment>
<feature type="binding site" evidence="8 10">
    <location>
        <position position="110"/>
    </location>
    <ligand>
        <name>substrate</name>
    </ligand>
</feature>
<feature type="active site" description="Proton acceptor" evidence="8 9">
    <location>
        <position position="22"/>
    </location>
</feature>
<keyword evidence="7 8" id="KW-0456">Lyase</keyword>
<evidence type="ECO:0000256" key="9">
    <source>
        <dbReference type="PIRSR" id="PIRSR001399-1"/>
    </source>
</evidence>
<dbReference type="STRING" id="520764.AN618_08730"/>
<dbReference type="GO" id="GO:0019631">
    <property type="term" value="P:quinate catabolic process"/>
    <property type="evidence" value="ECO:0007669"/>
    <property type="project" value="TreeGrafter"/>
</dbReference>